<sequence>MKSDHSHCKSSQSEPESTKSKKKKFYEFEIKLPEELKEGVLHLGEKPAPEPENIQVAVHQGQFEEIIAMATIDFQDIKALSLETVYLPPPRGDDDVATTKSRANSLSGASSLDEGERDDVESLSDSVDIPIMMDDGGPDNLLACSTPRGGGEDGKGGGDLVKTSEPLPFPIYSLQAAGKSDAVHMPCGTVPLLMYWGKRERPLRYNRQCGTLGVYDLVYDITGFDMSTTTKEELHKEMQDEALSAVAFTPDNAEETVSKADYDKMLERHEEEMVYLQEEYEKRLQELMNNLQSMQNENAMLAQTVPPGAVNKHQQQQLQRSPSVASRVSSTHGAVTPITSKRSERSDPTLPTGSVDFHSRAGLTTGGSGGGGAPLLSQQSLRPISRGRTMPDMVDSVERVGETTFLSQGSFGNARPR</sequence>
<evidence type="ECO:0000313" key="3">
    <source>
        <dbReference type="EMBL" id="GFN85727.1"/>
    </source>
</evidence>
<comment type="caution">
    <text evidence="3">The sequence shown here is derived from an EMBL/GenBank/DDBJ whole genome shotgun (WGS) entry which is preliminary data.</text>
</comment>
<feature type="compositionally biased region" description="Polar residues" evidence="2">
    <location>
        <begin position="98"/>
        <end position="110"/>
    </location>
</feature>
<feature type="compositionally biased region" description="Polar residues" evidence="2">
    <location>
        <begin position="312"/>
        <end position="340"/>
    </location>
</feature>
<dbReference type="Proteomes" id="UP000735302">
    <property type="component" value="Unassembled WGS sequence"/>
</dbReference>
<dbReference type="AlphaFoldDB" id="A0AAV3YT49"/>
<proteinExistence type="predicted"/>
<dbReference type="EMBL" id="BLXT01001455">
    <property type="protein sequence ID" value="GFN85727.1"/>
    <property type="molecule type" value="Genomic_DNA"/>
</dbReference>
<feature type="region of interest" description="Disordered" evidence="2">
    <location>
        <begin position="1"/>
        <end position="23"/>
    </location>
</feature>
<keyword evidence="1" id="KW-0175">Coiled coil</keyword>
<accession>A0AAV3YT49</accession>
<evidence type="ECO:0000256" key="1">
    <source>
        <dbReference type="SAM" id="Coils"/>
    </source>
</evidence>
<gene>
    <name evidence="3" type="ORF">PoB_001223300</name>
</gene>
<keyword evidence="4" id="KW-1185">Reference proteome</keyword>
<feature type="compositionally biased region" description="Gly residues" evidence="2">
    <location>
        <begin position="364"/>
        <end position="373"/>
    </location>
</feature>
<protein>
    <submittedName>
        <fullName evidence="3">Histone-lysine N-methyltransferase setd1b-a-like</fullName>
    </submittedName>
</protein>
<evidence type="ECO:0000313" key="4">
    <source>
        <dbReference type="Proteomes" id="UP000735302"/>
    </source>
</evidence>
<evidence type="ECO:0000256" key="2">
    <source>
        <dbReference type="SAM" id="MobiDB-lite"/>
    </source>
</evidence>
<feature type="region of interest" description="Disordered" evidence="2">
    <location>
        <begin position="308"/>
        <end position="389"/>
    </location>
</feature>
<organism evidence="3 4">
    <name type="scientific">Plakobranchus ocellatus</name>
    <dbReference type="NCBI Taxonomy" id="259542"/>
    <lineage>
        <taxon>Eukaryota</taxon>
        <taxon>Metazoa</taxon>
        <taxon>Spiralia</taxon>
        <taxon>Lophotrochozoa</taxon>
        <taxon>Mollusca</taxon>
        <taxon>Gastropoda</taxon>
        <taxon>Heterobranchia</taxon>
        <taxon>Euthyneura</taxon>
        <taxon>Panpulmonata</taxon>
        <taxon>Sacoglossa</taxon>
        <taxon>Placobranchoidea</taxon>
        <taxon>Plakobranchidae</taxon>
        <taxon>Plakobranchus</taxon>
    </lineage>
</organism>
<feature type="region of interest" description="Disordered" evidence="2">
    <location>
        <begin position="89"/>
        <end position="122"/>
    </location>
</feature>
<name>A0AAV3YT49_9GAST</name>
<feature type="compositionally biased region" description="Acidic residues" evidence="2">
    <location>
        <begin position="113"/>
        <end position="122"/>
    </location>
</feature>
<reference evidence="3 4" key="1">
    <citation type="journal article" date="2021" name="Elife">
        <title>Chloroplast acquisition without the gene transfer in kleptoplastic sea slugs, Plakobranchus ocellatus.</title>
        <authorList>
            <person name="Maeda T."/>
            <person name="Takahashi S."/>
            <person name="Yoshida T."/>
            <person name="Shimamura S."/>
            <person name="Takaki Y."/>
            <person name="Nagai Y."/>
            <person name="Toyoda A."/>
            <person name="Suzuki Y."/>
            <person name="Arimoto A."/>
            <person name="Ishii H."/>
            <person name="Satoh N."/>
            <person name="Nishiyama T."/>
            <person name="Hasebe M."/>
            <person name="Maruyama T."/>
            <person name="Minagawa J."/>
            <person name="Obokata J."/>
            <person name="Shigenobu S."/>
        </authorList>
    </citation>
    <scope>NUCLEOTIDE SEQUENCE [LARGE SCALE GENOMIC DNA]</scope>
</reference>
<feature type="coiled-coil region" evidence="1">
    <location>
        <begin position="259"/>
        <end position="304"/>
    </location>
</feature>